<proteinExistence type="predicted"/>
<evidence type="ECO:0000313" key="2">
    <source>
        <dbReference type="EMBL" id="HJB07779.1"/>
    </source>
</evidence>
<protein>
    <submittedName>
        <fullName evidence="2">PD-(D/E)XK nuclease family transposase</fullName>
    </submittedName>
</protein>
<gene>
    <name evidence="2" type="ORF">H9716_07940</name>
</gene>
<reference evidence="2" key="1">
    <citation type="journal article" date="2021" name="PeerJ">
        <title>Extensive microbial diversity within the chicken gut microbiome revealed by metagenomics and culture.</title>
        <authorList>
            <person name="Gilroy R."/>
            <person name="Ravi A."/>
            <person name="Getino M."/>
            <person name="Pursley I."/>
            <person name="Horton D.L."/>
            <person name="Alikhan N.F."/>
            <person name="Baker D."/>
            <person name="Gharbi K."/>
            <person name="Hall N."/>
            <person name="Watson M."/>
            <person name="Adriaenssens E.M."/>
            <person name="Foster-Nyarko E."/>
            <person name="Jarju S."/>
            <person name="Secka A."/>
            <person name="Antonio M."/>
            <person name="Oren A."/>
            <person name="Chaudhuri R.R."/>
            <person name="La Ragione R."/>
            <person name="Hildebrand F."/>
            <person name="Pallen M.J."/>
        </authorList>
    </citation>
    <scope>NUCLEOTIDE SEQUENCE</scope>
    <source>
        <strain evidence="2">CHK188-4685</strain>
    </source>
</reference>
<organism evidence="2 3">
    <name type="scientific">Candidatus Enterocloster faecavium</name>
    <dbReference type="NCBI Taxonomy" id="2838560"/>
    <lineage>
        <taxon>Bacteria</taxon>
        <taxon>Bacillati</taxon>
        <taxon>Bacillota</taxon>
        <taxon>Clostridia</taxon>
        <taxon>Lachnospirales</taxon>
        <taxon>Lachnospiraceae</taxon>
        <taxon>Enterocloster</taxon>
    </lineage>
</organism>
<evidence type="ECO:0000313" key="3">
    <source>
        <dbReference type="Proteomes" id="UP000886804"/>
    </source>
</evidence>
<feature type="coiled-coil region" evidence="1">
    <location>
        <begin position="329"/>
        <end position="359"/>
    </location>
</feature>
<dbReference type="EMBL" id="DWYS01000096">
    <property type="protein sequence ID" value="HJB07779.1"/>
    <property type="molecule type" value="Genomic_DNA"/>
</dbReference>
<dbReference type="AlphaFoldDB" id="A0A9D2L872"/>
<sequence length="360" mass="42152">MCGRMRSKEEIFGPELTRQEALRIIMETPGMYAWYMTLSQHLKEEFLEFLMGTRGLNLTYDPMFKAVFDPQQFPSRLEDFLSLCLGEKAEILSALPNESSRLTEEGSLLVMDLLVRLKSGALVNVEIQKIGYLFPGQRCACYSSDLVMRQYAQVRDSCRKENQTFSYRQIRKVYTIVLIQNSTPEFHQFPGKYLHRARQQFDTGLQLDMVQEYLLIPLDIFLESQHNISNRLDAWLMLIASDRPEQILKVIRAYPEFEEIYRQVFGFRRQVKELMNMFSDALKILDANTTKYMIEQQKEKIEEQNVKIGQQSVRIEEQNAKIGQQTVKIESQNAEIELLKKANKEQEEKIERLQALLSSK</sequence>
<dbReference type="Proteomes" id="UP000886804">
    <property type="component" value="Unassembled WGS sequence"/>
</dbReference>
<evidence type="ECO:0000256" key="1">
    <source>
        <dbReference type="SAM" id="Coils"/>
    </source>
</evidence>
<name>A0A9D2L872_9FIRM</name>
<reference evidence="2" key="2">
    <citation type="submission" date="2021-04" db="EMBL/GenBank/DDBJ databases">
        <authorList>
            <person name="Gilroy R."/>
        </authorList>
    </citation>
    <scope>NUCLEOTIDE SEQUENCE</scope>
    <source>
        <strain evidence="2">CHK188-4685</strain>
    </source>
</reference>
<keyword evidence="1" id="KW-0175">Coiled coil</keyword>
<dbReference type="Pfam" id="PF12784">
    <property type="entry name" value="PDDEXK_2"/>
    <property type="match status" value="1"/>
</dbReference>
<comment type="caution">
    <text evidence="2">The sequence shown here is derived from an EMBL/GenBank/DDBJ whole genome shotgun (WGS) entry which is preliminary data.</text>
</comment>
<accession>A0A9D2L872</accession>